<comment type="similarity">
    <text evidence="2">Belongs to the bacterial PQQ dehydrogenase family.</text>
</comment>
<evidence type="ECO:0000313" key="8">
    <source>
        <dbReference type="Proteomes" id="UP000078558"/>
    </source>
</evidence>
<dbReference type="SMART" id="SM00564">
    <property type="entry name" value="PQQ"/>
    <property type="match status" value="5"/>
</dbReference>
<proteinExistence type="inferred from homology"/>
<keyword evidence="4" id="KW-0472">Membrane</keyword>
<dbReference type="SUPFAM" id="SSF50998">
    <property type="entry name" value="Quinoprotein alcohol dehydrogenase-like"/>
    <property type="match status" value="1"/>
</dbReference>
<dbReference type="EMBL" id="LT907988">
    <property type="protein sequence ID" value="SOE46100.1"/>
    <property type="molecule type" value="Genomic_DNA"/>
</dbReference>
<name>A0A1C3K6S5_9BURK</name>
<dbReference type="Proteomes" id="UP000078558">
    <property type="component" value="Chromosome I"/>
</dbReference>
<organism evidence="6 8">
    <name type="scientific">Orrella dioscoreae</name>
    <dbReference type="NCBI Taxonomy" id="1851544"/>
    <lineage>
        <taxon>Bacteria</taxon>
        <taxon>Pseudomonadati</taxon>
        <taxon>Pseudomonadota</taxon>
        <taxon>Betaproteobacteria</taxon>
        <taxon>Burkholderiales</taxon>
        <taxon>Alcaligenaceae</taxon>
        <taxon>Orrella</taxon>
    </lineage>
</organism>
<dbReference type="CDD" id="cd10280">
    <property type="entry name" value="PQQ_mGDH"/>
    <property type="match status" value="1"/>
</dbReference>
<dbReference type="PANTHER" id="PTHR32303:SF4">
    <property type="entry name" value="QUINOPROTEIN GLUCOSE DEHYDROGENASE"/>
    <property type="match status" value="1"/>
</dbReference>
<dbReference type="Gene3D" id="2.140.10.10">
    <property type="entry name" value="Quinoprotein alcohol dehydrogenase-like superfamily"/>
    <property type="match status" value="2"/>
</dbReference>
<dbReference type="STRING" id="1851544.ODI_03313"/>
<dbReference type="KEGG" id="odi:ODI_R0130"/>
<sequence length="798" mass="85991">MIAIVTGGLTALLGLVILLLGVKLAGLGGSSFYILMGLGLLASGILLALRRRLGVAIYAGLLWVTVAWSLYEVGLDKWQLIPRGALLAALGLWIALPWVSRHLGAGAPNPAWRGSRGALSTTVALLALSTVALSFHDPFPSAGQLPVAASASPAPADGGPPAPADDWVAYGGNNLGQRYSALKDIDAANVGKLKLAWQYRTGDLRGPDDAKEFTFEATPLKVNGMLYLCTPHNRIVALDPATGKERWRFDPVVAPDLQVQHQTCRGVSYHDAQAGQPTPAQAPAGECTRRILATTTDARLFALDADTGKPCADFGDKGFVDLRTGMPNLHARSVYMQTSPPTVTRELAIVGGSITDNGYAQNPSGVIRAYDVRSGKIVWKFDAGKPDDTQPLADGQTYEANSPLSWTIFAADEARGLVYVPLGNKSPDQIGVNRSPEDDRFTDALVALDLGTGALRWSFQTSYHDLWDRDNPSQPSLLDLDVKGESVPALVLPTKGGNLFVLNRETGKPIVPVHEVKVRTDTTTPNERVSPVQPVSALNFTPPPLREQDMWGTTPIDQLLCRITYKQYRYDGNPWTPPTSDGSLVYPGNIGVFNWGSVTVDPVNQLLIAMPVRLAYLYHQVERPDYQQSPDTRMISKDGTPIFNENFGGKYAISIQNFRSGLGLPCQAPPWGTRVGVDLRTGETAWVQRNGTVRDQATTFLPFRFPIPFPMGIISHGGSLVTAGGVYFAGATLDNYLRAYDVRTGEEIWKTRLPAGGQATPMTYRGEDGKQYVVIAAGGHGAIGTTPGDYVMAYTLGD</sequence>
<dbReference type="OrthoDB" id="9794322at2"/>
<keyword evidence="4" id="KW-1133">Transmembrane helix</keyword>
<dbReference type="RefSeq" id="WP_067758334.1">
    <property type="nucleotide sequence ID" value="NZ_LT907988.1"/>
</dbReference>
<evidence type="ECO:0000256" key="4">
    <source>
        <dbReference type="SAM" id="Phobius"/>
    </source>
</evidence>
<comment type="cofactor">
    <cofactor evidence="1">
        <name>pyrroloquinoline quinone</name>
        <dbReference type="ChEBI" id="CHEBI:58442"/>
    </cofactor>
</comment>
<evidence type="ECO:0000259" key="5">
    <source>
        <dbReference type="Pfam" id="PF01011"/>
    </source>
</evidence>
<feature type="transmembrane region" description="Helical" evidence="4">
    <location>
        <begin position="56"/>
        <end position="74"/>
    </location>
</feature>
<evidence type="ECO:0000256" key="1">
    <source>
        <dbReference type="ARBA" id="ARBA00001931"/>
    </source>
</evidence>
<reference evidence="7 8" key="2">
    <citation type="submission" date="2017-08" db="EMBL/GenBank/DDBJ databases">
        <authorList>
            <person name="de Groot N.N."/>
        </authorList>
    </citation>
    <scope>NUCLEOTIDE SEQUENCE [LARGE SCALE GENOMIC DNA]</scope>
    <source>
        <strain evidence="7">Orrdi1</strain>
    </source>
</reference>
<dbReference type="GO" id="GO:0008876">
    <property type="term" value="F:quinoprotein glucose dehydrogenase activity"/>
    <property type="evidence" value="ECO:0007669"/>
    <property type="project" value="UniProtKB-EC"/>
</dbReference>
<dbReference type="Pfam" id="PF01011">
    <property type="entry name" value="PQQ"/>
    <property type="match status" value="1"/>
</dbReference>
<protein>
    <submittedName>
        <fullName evidence="6">Glucose dehydrogenase, PQQ-dependent</fullName>
        <ecNumber evidence="6">1.1.5.2</ecNumber>
    </submittedName>
</protein>
<dbReference type="NCBIfam" id="TIGR03074">
    <property type="entry name" value="PQQ_membr_DH"/>
    <property type="match status" value="1"/>
</dbReference>
<dbReference type="InterPro" id="IPR011047">
    <property type="entry name" value="Quinoprotein_ADH-like_sf"/>
</dbReference>
<dbReference type="GO" id="GO:0016020">
    <property type="term" value="C:membrane"/>
    <property type="evidence" value="ECO:0007669"/>
    <property type="project" value="InterPro"/>
</dbReference>
<dbReference type="AlphaFoldDB" id="A0A1C3K6S5"/>
<evidence type="ECO:0000313" key="6">
    <source>
        <dbReference type="EMBL" id="SBT27206.1"/>
    </source>
</evidence>
<keyword evidence="3 6" id="KW-0560">Oxidoreductase</keyword>
<dbReference type="InterPro" id="IPR017511">
    <property type="entry name" value="PQQ_mDH"/>
</dbReference>
<keyword evidence="8" id="KW-1185">Reference proteome</keyword>
<feature type="transmembrane region" description="Helical" evidence="4">
    <location>
        <begin position="31"/>
        <end position="49"/>
    </location>
</feature>
<keyword evidence="4" id="KW-0812">Transmembrane</keyword>
<evidence type="ECO:0000313" key="7">
    <source>
        <dbReference type="EMBL" id="SOE46100.1"/>
    </source>
</evidence>
<dbReference type="EMBL" id="FLRC01000052">
    <property type="protein sequence ID" value="SBT27206.1"/>
    <property type="molecule type" value="Genomic_DNA"/>
</dbReference>
<dbReference type="EC" id="1.1.5.2" evidence="6"/>
<gene>
    <name evidence="6" type="ORF">ODI_03313</name>
    <name evidence="7" type="ORF">ODI_R0130</name>
</gene>
<dbReference type="PANTHER" id="PTHR32303">
    <property type="entry name" value="QUINOPROTEIN ALCOHOL DEHYDROGENASE (CYTOCHROME C)"/>
    <property type="match status" value="1"/>
</dbReference>
<dbReference type="GO" id="GO:0048038">
    <property type="term" value="F:quinone binding"/>
    <property type="evidence" value="ECO:0007669"/>
    <property type="project" value="InterPro"/>
</dbReference>
<accession>A0A1C3K6S5</accession>
<evidence type="ECO:0000256" key="2">
    <source>
        <dbReference type="ARBA" id="ARBA00008156"/>
    </source>
</evidence>
<feature type="transmembrane region" description="Helical" evidence="4">
    <location>
        <begin position="80"/>
        <end position="99"/>
    </location>
</feature>
<evidence type="ECO:0000256" key="3">
    <source>
        <dbReference type="ARBA" id="ARBA00023002"/>
    </source>
</evidence>
<feature type="domain" description="Pyrrolo-quinoline quinone repeat" evidence="5">
    <location>
        <begin position="167"/>
        <end position="773"/>
    </location>
</feature>
<dbReference type="InterPro" id="IPR018391">
    <property type="entry name" value="PQQ_b-propeller_rpt"/>
</dbReference>
<reference evidence="6 8" key="1">
    <citation type="submission" date="2016-06" db="EMBL/GenBank/DDBJ databases">
        <authorList>
            <person name="Kjaerup R.B."/>
            <person name="Dalgaard T.S."/>
            <person name="Juul-Madsen H.R."/>
        </authorList>
    </citation>
    <scope>NUCLEOTIDE SEQUENCE [LARGE SCALE GENOMIC DNA]</scope>
    <source>
        <strain evidence="6">Orrdi1</strain>
    </source>
</reference>
<dbReference type="InterPro" id="IPR002372">
    <property type="entry name" value="PQQ_rpt_dom"/>
</dbReference>